<sequence>MTFLEFTKQLADNHGDAVIPSLVPSADGLTTQYLGIIKDFKHTGHLDEKETIAYKWLNGRAKGGVIEMNHGAYSSPFTYFTFKRRINLDKVEGGKIYLIYNLETEGSIEEYRLGSKLMDEKTLKQLEKELENIIERDCKDLIKKMQEEYTVDLLGVREYLYKYHTKLYKTIEKDFEEFFQRNVVINVQADAKIRRIGKTE</sequence>
<dbReference type="InterPro" id="IPR008844">
    <property type="entry name" value="Spore_GerAC-like"/>
</dbReference>
<dbReference type="AlphaFoldDB" id="A0A645FDG6"/>
<dbReference type="PANTHER" id="PTHR35789:SF1">
    <property type="entry name" value="SPORE GERMINATION PROTEIN B3"/>
    <property type="match status" value="1"/>
</dbReference>
<comment type="caution">
    <text evidence="2">The sequence shown here is derived from an EMBL/GenBank/DDBJ whole genome shotgun (WGS) entry which is preliminary data.</text>
</comment>
<feature type="domain" description="Spore germination GerAC-like C-terminal" evidence="1">
    <location>
        <begin position="35"/>
        <end position="197"/>
    </location>
</feature>
<accession>A0A645FDG6</accession>
<evidence type="ECO:0000313" key="2">
    <source>
        <dbReference type="EMBL" id="MPN12010.1"/>
    </source>
</evidence>
<dbReference type="PANTHER" id="PTHR35789">
    <property type="entry name" value="SPORE GERMINATION PROTEIN B3"/>
    <property type="match status" value="1"/>
</dbReference>
<dbReference type="EMBL" id="VSSQ01058285">
    <property type="protein sequence ID" value="MPN12010.1"/>
    <property type="molecule type" value="Genomic_DNA"/>
</dbReference>
<dbReference type="InterPro" id="IPR046953">
    <property type="entry name" value="Spore_GerAC-like_C"/>
</dbReference>
<dbReference type="GO" id="GO:0009847">
    <property type="term" value="P:spore germination"/>
    <property type="evidence" value="ECO:0007669"/>
    <property type="project" value="InterPro"/>
</dbReference>
<dbReference type="Pfam" id="PF05504">
    <property type="entry name" value="Spore_GerAC"/>
    <property type="match status" value="1"/>
</dbReference>
<dbReference type="InterPro" id="IPR038501">
    <property type="entry name" value="Spore_GerAC_C_sf"/>
</dbReference>
<protein>
    <recommendedName>
        <fullName evidence="1">Spore germination GerAC-like C-terminal domain-containing protein</fullName>
    </recommendedName>
</protein>
<proteinExistence type="predicted"/>
<reference evidence="2" key="1">
    <citation type="submission" date="2019-08" db="EMBL/GenBank/DDBJ databases">
        <authorList>
            <person name="Kucharzyk K."/>
            <person name="Murdoch R.W."/>
            <person name="Higgins S."/>
            <person name="Loffler F."/>
        </authorList>
    </citation>
    <scope>NUCLEOTIDE SEQUENCE</scope>
</reference>
<gene>
    <name evidence="2" type="ORF">SDC9_159320</name>
</gene>
<dbReference type="Gene3D" id="3.30.300.210">
    <property type="entry name" value="Nutrient germinant receptor protein C, domain 3"/>
    <property type="match status" value="1"/>
</dbReference>
<evidence type="ECO:0000259" key="1">
    <source>
        <dbReference type="Pfam" id="PF05504"/>
    </source>
</evidence>
<dbReference type="GO" id="GO:0016020">
    <property type="term" value="C:membrane"/>
    <property type="evidence" value="ECO:0007669"/>
    <property type="project" value="InterPro"/>
</dbReference>
<organism evidence="2">
    <name type="scientific">bioreactor metagenome</name>
    <dbReference type="NCBI Taxonomy" id="1076179"/>
    <lineage>
        <taxon>unclassified sequences</taxon>
        <taxon>metagenomes</taxon>
        <taxon>ecological metagenomes</taxon>
    </lineage>
</organism>
<name>A0A645FDG6_9ZZZZ</name>